<feature type="transmembrane region" description="Helical" evidence="7">
    <location>
        <begin position="159"/>
        <end position="184"/>
    </location>
</feature>
<keyword evidence="3" id="KW-1003">Cell membrane</keyword>
<dbReference type="RefSeq" id="XP_024726257.1">
    <property type="nucleotide sequence ID" value="XM_024876453.1"/>
</dbReference>
<feature type="transmembrane region" description="Helical" evidence="7">
    <location>
        <begin position="33"/>
        <end position="54"/>
    </location>
</feature>
<evidence type="ECO:0000256" key="4">
    <source>
        <dbReference type="ARBA" id="ARBA00022692"/>
    </source>
</evidence>
<dbReference type="PANTHER" id="PTHR23502">
    <property type="entry name" value="MAJOR FACILITATOR SUPERFAMILY"/>
    <property type="match status" value="1"/>
</dbReference>
<evidence type="ECO:0000256" key="5">
    <source>
        <dbReference type="ARBA" id="ARBA00022989"/>
    </source>
</evidence>
<keyword evidence="10" id="KW-1185">Reference proteome</keyword>
<feature type="transmembrane region" description="Helical" evidence="7">
    <location>
        <begin position="376"/>
        <end position="398"/>
    </location>
</feature>
<dbReference type="AlphaFoldDB" id="A0A2J6SF29"/>
<name>A0A2J6SF29_9HELO</name>
<comment type="subcellular location">
    <subcellularLocation>
        <location evidence="1">Cell membrane</location>
        <topology evidence="1">Multi-pass membrane protein</topology>
    </subcellularLocation>
</comment>
<keyword evidence="6 7" id="KW-0472">Membrane</keyword>
<proteinExistence type="inferred from homology"/>
<dbReference type="GeneID" id="36584532"/>
<evidence type="ECO:0000313" key="9">
    <source>
        <dbReference type="EMBL" id="PMD49353.1"/>
    </source>
</evidence>
<dbReference type="InterPro" id="IPR020846">
    <property type="entry name" value="MFS_dom"/>
</dbReference>
<organism evidence="9 10">
    <name type="scientific">Hyaloscypha bicolor E</name>
    <dbReference type="NCBI Taxonomy" id="1095630"/>
    <lineage>
        <taxon>Eukaryota</taxon>
        <taxon>Fungi</taxon>
        <taxon>Dikarya</taxon>
        <taxon>Ascomycota</taxon>
        <taxon>Pezizomycotina</taxon>
        <taxon>Leotiomycetes</taxon>
        <taxon>Helotiales</taxon>
        <taxon>Hyaloscyphaceae</taxon>
        <taxon>Hyaloscypha</taxon>
        <taxon>Hyaloscypha bicolor</taxon>
    </lineage>
</organism>
<dbReference type="STRING" id="1095630.A0A2J6SF29"/>
<feature type="transmembrane region" description="Helical" evidence="7">
    <location>
        <begin position="259"/>
        <end position="287"/>
    </location>
</feature>
<dbReference type="Gene3D" id="1.20.1250.20">
    <property type="entry name" value="MFS general substrate transporter like domains"/>
    <property type="match status" value="1"/>
</dbReference>
<evidence type="ECO:0000256" key="7">
    <source>
        <dbReference type="SAM" id="Phobius"/>
    </source>
</evidence>
<evidence type="ECO:0000256" key="3">
    <source>
        <dbReference type="ARBA" id="ARBA00022475"/>
    </source>
</evidence>
<dbReference type="CDD" id="cd17323">
    <property type="entry name" value="MFS_Tpo1_MDR_like"/>
    <property type="match status" value="1"/>
</dbReference>
<sequence>MSPDKERGRIEATDLVKWDGPENPMNWPKWKRLGHVALVSIIIFLVNLSTTISAPGSGILMKDFHQDNSIIRNLTISIFLLGFTLGPLVMAPLSELYGRLIVYHLSIATFIVFLMGCGWSESIISFLILRFIAGCAASSPSTIGGGTVADVIPVQERGAAMAVTAVGPILAPVIGPVVGGFVAQQLGWRWTFWLVGFAASIWLVVAMIFMQETYAPILLKRKAARLRKITGNVGPQAESGKNLSPLAYLGRGLSRPLKLLVLSPVVLLLSIYVAFVFGLMFLCFSTYSEVFIEQYHFSVGVSGLTYLGQGIGMIIGLILFGALSDRILKARAAKHKGETTPEERLPLMIYFAPIVPIGFFWYGWTAQEKVQWMAPIVGTSFIGLGNLFVMLPAQIYLVDAFGPESAASALAANSLLRSLFATFLPLTAPRLYASLGYGWGNSLFGFLGLAFIPVPVLFYKYGAYLRSRFQVRL</sequence>
<reference evidence="9 10" key="1">
    <citation type="submission" date="2016-04" db="EMBL/GenBank/DDBJ databases">
        <title>A degradative enzymes factory behind the ericoid mycorrhizal symbiosis.</title>
        <authorList>
            <consortium name="DOE Joint Genome Institute"/>
            <person name="Martino E."/>
            <person name="Morin E."/>
            <person name="Grelet G."/>
            <person name="Kuo A."/>
            <person name="Kohler A."/>
            <person name="Daghino S."/>
            <person name="Barry K."/>
            <person name="Choi C."/>
            <person name="Cichocki N."/>
            <person name="Clum A."/>
            <person name="Copeland A."/>
            <person name="Hainaut M."/>
            <person name="Haridas S."/>
            <person name="Labutti K."/>
            <person name="Lindquist E."/>
            <person name="Lipzen A."/>
            <person name="Khouja H.-R."/>
            <person name="Murat C."/>
            <person name="Ohm R."/>
            <person name="Olson A."/>
            <person name="Spatafora J."/>
            <person name="Veneault-Fourrey C."/>
            <person name="Henrissat B."/>
            <person name="Grigoriev I."/>
            <person name="Martin F."/>
            <person name="Perotto S."/>
        </authorList>
    </citation>
    <scope>NUCLEOTIDE SEQUENCE [LARGE SCALE GENOMIC DNA]</scope>
    <source>
        <strain evidence="9 10">E</strain>
    </source>
</reference>
<feature type="transmembrane region" description="Helical" evidence="7">
    <location>
        <begin position="127"/>
        <end position="152"/>
    </location>
</feature>
<dbReference type="InParanoid" id="A0A2J6SF29"/>
<keyword evidence="5 7" id="KW-1133">Transmembrane helix</keyword>
<keyword evidence="4 7" id="KW-0812">Transmembrane</keyword>
<feature type="transmembrane region" description="Helical" evidence="7">
    <location>
        <begin position="438"/>
        <end position="459"/>
    </location>
</feature>
<comment type="similarity">
    <text evidence="2">Belongs to the major facilitator superfamily.</text>
</comment>
<dbReference type="EMBL" id="KZ613921">
    <property type="protein sequence ID" value="PMD49353.1"/>
    <property type="molecule type" value="Genomic_DNA"/>
</dbReference>
<dbReference type="InterPro" id="IPR036259">
    <property type="entry name" value="MFS_trans_sf"/>
</dbReference>
<evidence type="ECO:0000259" key="8">
    <source>
        <dbReference type="PROSITE" id="PS50850"/>
    </source>
</evidence>
<dbReference type="PANTHER" id="PTHR23502:SF135">
    <property type="entry name" value="MAJOR FACILITATOR SUPERFAMILY (MFS) PROFILE DOMAIN-CONTAINING PROTEIN-RELATED"/>
    <property type="match status" value="1"/>
</dbReference>
<dbReference type="GO" id="GO:0005886">
    <property type="term" value="C:plasma membrane"/>
    <property type="evidence" value="ECO:0007669"/>
    <property type="project" value="UniProtKB-SubCell"/>
</dbReference>
<dbReference type="Pfam" id="PF07690">
    <property type="entry name" value="MFS_1"/>
    <property type="match status" value="1"/>
</dbReference>
<feature type="transmembrane region" description="Helical" evidence="7">
    <location>
        <begin position="74"/>
        <end position="93"/>
    </location>
</feature>
<dbReference type="SUPFAM" id="SSF103473">
    <property type="entry name" value="MFS general substrate transporter"/>
    <property type="match status" value="1"/>
</dbReference>
<dbReference type="PROSITE" id="PS50850">
    <property type="entry name" value="MFS"/>
    <property type="match status" value="1"/>
</dbReference>
<evidence type="ECO:0000256" key="6">
    <source>
        <dbReference type="ARBA" id="ARBA00023136"/>
    </source>
</evidence>
<dbReference type="Proteomes" id="UP000235371">
    <property type="component" value="Unassembled WGS sequence"/>
</dbReference>
<dbReference type="FunFam" id="1.20.1250.20:FF:000011">
    <property type="entry name" value="MFS multidrug transporter, putative"/>
    <property type="match status" value="1"/>
</dbReference>
<feature type="domain" description="Major facilitator superfamily (MFS) profile" evidence="8">
    <location>
        <begin position="35"/>
        <end position="468"/>
    </location>
</feature>
<gene>
    <name evidence="9" type="ORF">K444DRAFT_549404</name>
</gene>
<feature type="transmembrane region" description="Helical" evidence="7">
    <location>
        <begin position="190"/>
        <end position="210"/>
    </location>
</feature>
<dbReference type="GO" id="GO:0022857">
    <property type="term" value="F:transmembrane transporter activity"/>
    <property type="evidence" value="ECO:0007669"/>
    <property type="project" value="InterPro"/>
</dbReference>
<evidence type="ECO:0000256" key="1">
    <source>
        <dbReference type="ARBA" id="ARBA00004651"/>
    </source>
</evidence>
<protein>
    <submittedName>
        <fullName evidence="9">Putative MFS transporter</fullName>
    </submittedName>
</protein>
<accession>A0A2J6SF29</accession>
<dbReference type="OrthoDB" id="5296287at2759"/>
<evidence type="ECO:0000313" key="10">
    <source>
        <dbReference type="Proteomes" id="UP000235371"/>
    </source>
</evidence>
<feature type="transmembrane region" description="Helical" evidence="7">
    <location>
        <begin position="307"/>
        <end position="324"/>
    </location>
</feature>
<feature type="transmembrane region" description="Helical" evidence="7">
    <location>
        <begin position="100"/>
        <end position="121"/>
    </location>
</feature>
<feature type="transmembrane region" description="Helical" evidence="7">
    <location>
        <begin position="410"/>
        <end position="432"/>
    </location>
</feature>
<dbReference type="InterPro" id="IPR011701">
    <property type="entry name" value="MFS"/>
</dbReference>
<feature type="transmembrane region" description="Helical" evidence="7">
    <location>
        <begin position="345"/>
        <end position="364"/>
    </location>
</feature>
<evidence type="ECO:0000256" key="2">
    <source>
        <dbReference type="ARBA" id="ARBA00008335"/>
    </source>
</evidence>